<sequence length="109" mass="11766">MSSTPLAFYDTLLSSFGAVVFTQADKKFSTSVAIVISSAFTLFMGMLKHFHQFQRECSDAEKVHGVFETVEKPVENALGAAKSAAKATKDAAVAAEDNLKAARDGFWIN</sequence>
<feature type="transmembrane region" description="Helical" evidence="1">
    <location>
        <begin position="28"/>
        <end position="47"/>
    </location>
</feature>
<organism evidence="2 3">
    <name type="scientific">Striga asiatica</name>
    <name type="common">Asiatic witchweed</name>
    <name type="synonym">Buchnera asiatica</name>
    <dbReference type="NCBI Taxonomy" id="4170"/>
    <lineage>
        <taxon>Eukaryota</taxon>
        <taxon>Viridiplantae</taxon>
        <taxon>Streptophyta</taxon>
        <taxon>Embryophyta</taxon>
        <taxon>Tracheophyta</taxon>
        <taxon>Spermatophyta</taxon>
        <taxon>Magnoliopsida</taxon>
        <taxon>eudicotyledons</taxon>
        <taxon>Gunneridae</taxon>
        <taxon>Pentapetalae</taxon>
        <taxon>asterids</taxon>
        <taxon>lamiids</taxon>
        <taxon>Lamiales</taxon>
        <taxon>Orobanchaceae</taxon>
        <taxon>Buchnereae</taxon>
        <taxon>Striga</taxon>
    </lineage>
</organism>
<dbReference type="AlphaFoldDB" id="A0A5A7PQP7"/>
<reference evidence="3" key="1">
    <citation type="journal article" date="2019" name="Curr. Biol.">
        <title>Genome Sequence of Striga asiatica Provides Insight into the Evolution of Plant Parasitism.</title>
        <authorList>
            <person name="Yoshida S."/>
            <person name="Kim S."/>
            <person name="Wafula E.K."/>
            <person name="Tanskanen J."/>
            <person name="Kim Y.M."/>
            <person name="Honaas L."/>
            <person name="Yang Z."/>
            <person name="Spallek T."/>
            <person name="Conn C.E."/>
            <person name="Ichihashi Y."/>
            <person name="Cheong K."/>
            <person name="Cui S."/>
            <person name="Der J.P."/>
            <person name="Gundlach H."/>
            <person name="Jiao Y."/>
            <person name="Hori C."/>
            <person name="Ishida J.K."/>
            <person name="Kasahara H."/>
            <person name="Kiba T."/>
            <person name="Kim M.S."/>
            <person name="Koo N."/>
            <person name="Laohavisit A."/>
            <person name="Lee Y.H."/>
            <person name="Lumba S."/>
            <person name="McCourt P."/>
            <person name="Mortimer J.C."/>
            <person name="Mutuku J.M."/>
            <person name="Nomura T."/>
            <person name="Sasaki-Sekimoto Y."/>
            <person name="Seto Y."/>
            <person name="Wang Y."/>
            <person name="Wakatake T."/>
            <person name="Sakakibara H."/>
            <person name="Demura T."/>
            <person name="Yamaguchi S."/>
            <person name="Yoneyama K."/>
            <person name="Manabe R.I."/>
            <person name="Nelson D.C."/>
            <person name="Schulman A.H."/>
            <person name="Timko M.P."/>
            <person name="dePamphilis C.W."/>
            <person name="Choi D."/>
            <person name="Shirasu K."/>
        </authorList>
    </citation>
    <scope>NUCLEOTIDE SEQUENCE [LARGE SCALE GENOMIC DNA]</scope>
    <source>
        <strain evidence="3">cv. UVA1</strain>
    </source>
</reference>
<keyword evidence="1" id="KW-0812">Transmembrane</keyword>
<dbReference type="EMBL" id="BKCP01004960">
    <property type="protein sequence ID" value="GER34921.1"/>
    <property type="molecule type" value="Genomic_DNA"/>
</dbReference>
<dbReference type="Proteomes" id="UP000325081">
    <property type="component" value="Unassembled WGS sequence"/>
</dbReference>
<keyword evidence="3" id="KW-1185">Reference proteome</keyword>
<protein>
    <submittedName>
        <fullName evidence="2">Mitochondrial import inner membrane translocase</fullName>
    </submittedName>
</protein>
<evidence type="ECO:0000313" key="2">
    <source>
        <dbReference type="EMBL" id="GER34921.1"/>
    </source>
</evidence>
<proteinExistence type="predicted"/>
<keyword evidence="1" id="KW-1133">Transmembrane helix</keyword>
<evidence type="ECO:0000256" key="1">
    <source>
        <dbReference type="SAM" id="Phobius"/>
    </source>
</evidence>
<name>A0A5A7PQP7_STRAF</name>
<keyword evidence="1" id="KW-0472">Membrane</keyword>
<accession>A0A5A7PQP7</accession>
<evidence type="ECO:0000313" key="3">
    <source>
        <dbReference type="Proteomes" id="UP000325081"/>
    </source>
</evidence>
<comment type="caution">
    <text evidence="2">The sequence shown here is derived from an EMBL/GenBank/DDBJ whole genome shotgun (WGS) entry which is preliminary data.</text>
</comment>
<gene>
    <name evidence="2" type="ORF">STAS_11180</name>
</gene>